<evidence type="ECO:0000256" key="1">
    <source>
        <dbReference type="ARBA" id="ARBA00022860"/>
    </source>
</evidence>
<evidence type="ECO:0000313" key="5">
    <source>
        <dbReference type="Proteomes" id="UP000290289"/>
    </source>
</evidence>
<accession>A0A498HFM8</accession>
<dbReference type="GO" id="GO:0005516">
    <property type="term" value="F:calmodulin binding"/>
    <property type="evidence" value="ECO:0007669"/>
    <property type="project" value="UniProtKB-KW"/>
</dbReference>
<dbReference type="PROSITE" id="PS50096">
    <property type="entry name" value="IQ"/>
    <property type="match status" value="1"/>
</dbReference>
<evidence type="ECO:0000313" key="4">
    <source>
        <dbReference type="EMBL" id="RXH67941.1"/>
    </source>
</evidence>
<dbReference type="Proteomes" id="UP000290289">
    <property type="component" value="Chromosome 17"/>
</dbReference>
<dbReference type="PANTHER" id="PTHR32295">
    <property type="entry name" value="IQ-DOMAIN 5-RELATED"/>
    <property type="match status" value="1"/>
</dbReference>
<evidence type="ECO:0000256" key="2">
    <source>
        <dbReference type="ARBA" id="ARBA00024341"/>
    </source>
</evidence>
<feature type="region of interest" description="Disordered" evidence="3">
    <location>
        <begin position="339"/>
        <end position="406"/>
    </location>
</feature>
<dbReference type="InterPro" id="IPR000048">
    <property type="entry name" value="IQ_motif_EF-hand-BS"/>
</dbReference>
<dbReference type="AlphaFoldDB" id="A0A498HFM8"/>
<name>A0A498HFM8_MALDO</name>
<dbReference type="EMBL" id="RDQH01000343">
    <property type="protein sequence ID" value="RXH67941.1"/>
    <property type="molecule type" value="Genomic_DNA"/>
</dbReference>
<keyword evidence="5" id="KW-1185">Reference proteome</keyword>
<protein>
    <recommendedName>
        <fullName evidence="6">Protein IQ-DOMAIN 1</fullName>
    </recommendedName>
</protein>
<comment type="similarity">
    <text evidence="2">Belongs to the IQD family.</text>
</comment>
<sequence>MGISGGLVRSVFSRNRSFGTHESNVRSNVTERRRWSSVRSYLCGDDYNSVMAENDSASVKSSVATATTQFNSVLAVADEDSSSVRRSEATVMQPMPEDLRDKGNTRREATKVDVEVAKTESSVSKTMSEEHAATIIQSAFRGFRIRCRNGGVISKDGEQQLTAGAESPSRESLGTSVEVQTGNSVQVYSIQGENSAAHHRTQEKARVQALKLKEEWDASTVSSNISRMRMQNRLEATTRRERALAYAFSQQLRICSKKRHTTSDGTDQNMGWSWLERWMATRPAEISPAESHISNHVEPIHSSQRFVIGKRFFDVAGEEKESCGSNEVGVLFDNFPVPAEEKDGLSPTKTRFKATRSLSRRKSMPSYECGKEYPKVSKKDCSREPKRDEERNEKQTGRRKCRNTSF</sequence>
<gene>
    <name evidence="4" type="ORF">DVH24_028088</name>
</gene>
<reference evidence="4 5" key="1">
    <citation type="submission" date="2018-10" db="EMBL/GenBank/DDBJ databases">
        <title>A high-quality apple genome assembly.</title>
        <authorList>
            <person name="Hu J."/>
        </authorList>
    </citation>
    <scope>NUCLEOTIDE SEQUENCE [LARGE SCALE GENOMIC DNA]</scope>
    <source>
        <strain evidence="5">cv. HFTH1</strain>
        <tissue evidence="4">Young leaf</tissue>
    </source>
</reference>
<feature type="compositionally biased region" description="Basic residues" evidence="3">
    <location>
        <begin position="350"/>
        <end position="363"/>
    </location>
</feature>
<evidence type="ECO:0000256" key="3">
    <source>
        <dbReference type="SAM" id="MobiDB-lite"/>
    </source>
</evidence>
<dbReference type="Pfam" id="PF00612">
    <property type="entry name" value="IQ"/>
    <property type="match status" value="1"/>
</dbReference>
<evidence type="ECO:0008006" key="6">
    <source>
        <dbReference type="Google" id="ProtNLM"/>
    </source>
</evidence>
<keyword evidence="1" id="KW-0112">Calmodulin-binding</keyword>
<dbReference type="PANTHER" id="PTHR32295:SF15">
    <property type="entry name" value="PROTEIN IQ-DOMAIN 33"/>
    <property type="match status" value="1"/>
</dbReference>
<organism evidence="4 5">
    <name type="scientific">Malus domestica</name>
    <name type="common">Apple</name>
    <name type="synonym">Pyrus malus</name>
    <dbReference type="NCBI Taxonomy" id="3750"/>
    <lineage>
        <taxon>Eukaryota</taxon>
        <taxon>Viridiplantae</taxon>
        <taxon>Streptophyta</taxon>
        <taxon>Embryophyta</taxon>
        <taxon>Tracheophyta</taxon>
        <taxon>Spermatophyta</taxon>
        <taxon>Magnoliopsida</taxon>
        <taxon>eudicotyledons</taxon>
        <taxon>Gunneridae</taxon>
        <taxon>Pentapetalae</taxon>
        <taxon>rosids</taxon>
        <taxon>fabids</taxon>
        <taxon>Rosales</taxon>
        <taxon>Rosaceae</taxon>
        <taxon>Amygdaloideae</taxon>
        <taxon>Maleae</taxon>
        <taxon>Malus</taxon>
    </lineage>
</organism>
<feature type="compositionally biased region" description="Basic residues" evidence="3">
    <location>
        <begin position="397"/>
        <end position="406"/>
    </location>
</feature>
<proteinExistence type="inferred from homology"/>
<comment type="caution">
    <text evidence="4">The sequence shown here is derived from an EMBL/GenBank/DDBJ whole genome shotgun (WGS) entry which is preliminary data.</text>
</comment>
<feature type="compositionally biased region" description="Basic and acidic residues" evidence="3">
    <location>
        <begin position="369"/>
        <end position="396"/>
    </location>
</feature>
<dbReference type="STRING" id="3750.A0A498HFM8"/>